<keyword evidence="6" id="KW-0418">Kinase</keyword>
<evidence type="ECO:0000256" key="4">
    <source>
        <dbReference type="ARBA" id="ARBA00022737"/>
    </source>
</evidence>
<evidence type="ECO:0000313" key="15">
    <source>
        <dbReference type="EMBL" id="GAX78992.1"/>
    </source>
</evidence>
<name>A0A250X7X9_9CHLO</name>
<dbReference type="Gene3D" id="1.20.120.150">
    <property type="entry name" value="FKBP12-rapamycin binding domain"/>
    <property type="match status" value="1"/>
</dbReference>
<evidence type="ECO:0000256" key="8">
    <source>
        <dbReference type="ARBA" id="ARBA00047899"/>
    </source>
</evidence>
<dbReference type="Proteomes" id="UP000232323">
    <property type="component" value="Unassembled WGS sequence"/>
</dbReference>
<dbReference type="PANTHER" id="PTHR11139:SF9">
    <property type="entry name" value="SERINE_THREONINE-PROTEIN KINASE MTOR"/>
    <property type="match status" value="1"/>
</dbReference>
<dbReference type="GO" id="GO:0016242">
    <property type="term" value="P:negative regulation of macroautophagy"/>
    <property type="evidence" value="ECO:0007669"/>
    <property type="project" value="TreeGrafter"/>
</dbReference>
<dbReference type="SUPFAM" id="SSF48371">
    <property type="entry name" value="ARM repeat"/>
    <property type="match status" value="1"/>
</dbReference>
<keyword evidence="7" id="KW-0067">ATP-binding</keyword>
<feature type="compositionally biased region" description="Polar residues" evidence="11">
    <location>
        <begin position="2509"/>
        <end position="2520"/>
    </location>
</feature>
<dbReference type="SUPFAM" id="SSF56112">
    <property type="entry name" value="Protein kinase-like (PK-like)"/>
    <property type="match status" value="1"/>
</dbReference>
<dbReference type="Gene3D" id="1.25.10.10">
    <property type="entry name" value="Leucine-rich Repeat Variant"/>
    <property type="match status" value="3"/>
</dbReference>
<dbReference type="CDD" id="cd05169">
    <property type="entry name" value="PIKKc_TOR"/>
    <property type="match status" value="1"/>
</dbReference>
<dbReference type="PROSITE" id="PS50290">
    <property type="entry name" value="PI3_4_KINASE_3"/>
    <property type="match status" value="1"/>
</dbReference>
<comment type="catalytic activity">
    <reaction evidence="9">
        <text>L-seryl-[protein] + ATP = O-phospho-L-seryl-[protein] + ADP + H(+)</text>
        <dbReference type="Rhea" id="RHEA:17989"/>
        <dbReference type="Rhea" id="RHEA-COMP:9863"/>
        <dbReference type="Rhea" id="RHEA-COMP:11604"/>
        <dbReference type="ChEBI" id="CHEBI:15378"/>
        <dbReference type="ChEBI" id="CHEBI:29999"/>
        <dbReference type="ChEBI" id="CHEBI:30616"/>
        <dbReference type="ChEBI" id="CHEBI:83421"/>
        <dbReference type="ChEBI" id="CHEBI:456216"/>
        <dbReference type="EC" id="2.7.11.1"/>
    </reaction>
</comment>
<dbReference type="PROSITE" id="PS50077">
    <property type="entry name" value="HEAT_REPEAT"/>
    <property type="match status" value="1"/>
</dbReference>
<dbReference type="OrthoDB" id="381190at2759"/>
<dbReference type="PROSITE" id="PS00915">
    <property type="entry name" value="PI3_4_KINASE_1"/>
    <property type="match status" value="1"/>
</dbReference>
<dbReference type="GO" id="GO:0005634">
    <property type="term" value="C:nucleus"/>
    <property type="evidence" value="ECO:0007669"/>
    <property type="project" value="TreeGrafter"/>
</dbReference>
<dbReference type="FunFam" id="1.20.120.150:FF:000001">
    <property type="entry name" value="Serine/threonine-protein kinase TOR"/>
    <property type="match status" value="1"/>
</dbReference>
<protein>
    <recommendedName>
        <fullName evidence="2">non-specific serine/threonine protein kinase</fullName>
        <ecNumber evidence="2">2.7.11.1</ecNumber>
    </recommendedName>
</protein>
<dbReference type="PROSITE" id="PS51190">
    <property type="entry name" value="FATC"/>
    <property type="match status" value="1"/>
</dbReference>
<dbReference type="InterPro" id="IPR036940">
    <property type="entry name" value="PI3/4_kinase_cat_sf"/>
</dbReference>
<dbReference type="GO" id="GO:0031931">
    <property type="term" value="C:TORC1 complex"/>
    <property type="evidence" value="ECO:0007669"/>
    <property type="project" value="TreeGrafter"/>
</dbReference>
<dbReference type="InterPro" id="IPR000403">
    <property type="entry name" value="PI3/4_kinase_cat_dom"/>
</dbReference>
<dbReference type="InterPro" id="IPR011009">
    <property type="entry name" value="Kinase-like_dom_sf"/>
</dbReference>
<organism evidence="15 16">
    <name type="scientific">Chlamydomonas eustigma</name>
    <dbReference type="NCBI Taxonomy" id="1157962"/>
    <lineage>
        <taxon>Eukaryota</taxon>
        <taxon>Viridiplantae</taxon>
        <taxon>Chlorophyta</taxon>
        <taxon>core chlorophytes</taxon>
        <taxon>Chlorophyceae</taxon>
        <taxon>CS clade</taxon>
        <taxon>Chlamydomonadales</taxon>
        <taxon>Chlamydomonadaceae</taxon>
        <taxon>Chlamydomonas</taxon>
    </lineage>
</organism>
<dbReference type="GO" id="GO:0004674">
    <property type="term" value="F:protein serine/threonine kinase activity"/>
    <property type="evidence" value="ECO:0007669"/>
    <property type="project" value="UniProtKB-EC"/>
</dbReference>
<gene>
    <name evidence="15" type="ORF">CEUSTIGMA_g6432.t1</name>
</gene>
<keyword evidence="3" id="KW-0808">Transferase</keyword>
<dbReference type="InterPro" id="IPR009076">
    <property type="entry name" value="FRB_dom"/>
</dbReference>
<dbReference type="InterPro" id="IPR014009">
    <property type="entry name" value="PIK_FAT"/>
</dbReference>
<dbReference type="Pfam" id="PF08771">
    <property type="entry name" value="FRB_dom"/>
    <property type="match status" value="1"/>
</dbReference>
<dbReference type="GO" id="GO:0031932">
    <property type="term" value="C:TORC2 complex"/>
    <property type="evidence" value="ECO:0007669"/>
    <property type="project" value="TreeGrafter"/>
</dbReference>
<dbReference type="GO" id="GO:0044877">
    <property type="term" value="F:protein-containing complex binding"/>
    <property type="evidence" value="ECO:0007669"/>
    <property type="project" value="InterPro"/>
</dbReference>
<dbReference type="Pfam" id="PF02260">
    <property type="entry name" value="FATC"/>
    <property type="match status" value="1"/>
</dbReference>
<sequence length="2618" mass="291586">MPQQAVFAGTSAKGHPITFKTTSDTLSRYLEDLCRPGAMEKRKADGEQHLQDYVESEARDLSAEAFGRFMHDLYNRIALMVAKGNEVQRRLGGLYAIDELIDVKTGGDDNGKTTRLALLLHKMLEEVDEMPLMELATRTLGKLVKSGAARASDIVDKEVRRSVMWLDPRVEPSEMRRLAALHLLREMAEQNPAVFNIHVKSFIDGIWHPLRDPKPNMREAAVQALKACLVLVEKRETRYRVQWYYSLFEQTMRGGLSRDLRSGVMPNADAIHGSLLALGELLQHTGEFLLARYKEVVETVLRFKDSKEKQIRRAVIVLLPRLAAFSPERFVSAEYLSKALVHLISVLKHQPERGAAFAAIADMCAATKEMACGAIFESKLPEIAMHIRESIVLPKQKPRIVCPEAIQCVGVLSLAIGRSWEILVQQLLEAMMLTGLSEVLVVALTQVSASFPYNQELLRDMRLQLLDLLSLAIAKRPFNPSTTQSKFQALSAALGSGELQGGALVRLSLQTLATFDWGDINLLEFMRDYILGYVDDNDRGIRQVAVLACCKILEQHSSLLRAAAANKSSLFMPGAASNVRHARVVEKVSSRLLIAAVADPSERVRTAVLQALADTSALDDYMAQADCLRSLFVALNDESTSVRALAIRLIGRMADKNPAYVNPALRRHLLQLLTDMEHSPDVKHKEESAMLLECLITSAPKLVMPYVSPIHKALVSRLKGVLASTSLAVGQLVNGAGGNVQQQGGSHGPAASKDHEAVTSNMSNKGNGGVGMRDIPNNANDSGVATTVLSTIGQLAVVAQIQFRPYVSEVIPLVIEAIQDNSSSSKRIVAVKTLGQIVESTGSVMTPYMDFPQLLAVLLKMLHEGSADIRKDVMKVLGIIGALDPHTHKTNQASLKGEGKLELEGVRPLRVNNPATLATVLAGTHVDPSNIAAATGGQTQGGDDAQVDLLPISGLVSSSEEYYPTVAINALMRVLRDPSLSSQQSVIDALMIILRSLNLASVPYLPKVLPVLFEVLNEADVALREDIFQQLTKLVAFVKQHIRRFLPDLIQLIHSHWTSSTRLCLQLLSELSGSLRDDFRNFIPELLPRFVSLLVDAERTGSYDMVRPALTCLEALGSSMEVHLHLVLPALVRLVIPGQASTPLDIRLATLKSMRKLLPRMTLTSYASAVLHPLIKILDGPQDELRRDAMDTLCSMAVVLGQDFGMFVPTIRKIAARHRVSHEWFERLAGGGGVCGQESPCMSEAEDWENQSIWCAELDSWAAEQATHNAQAAPPPLEPSKLSVNPASLRRAWESSQRVTKDDWAEWMRHFSVELLRQSPSPALRACCELAQVHPAMAKELFAPGFVSCWSELDGHLQEQLVRSLEAALASPTITPETVTALLNLAEFMEHDDKRLPLDTRTLGALAEKCHAFAKALHYKELEFQTSPLSAVEALIHINNQLRQPEAAVGILTYAQKHLNMDLKEGWYEKLCRWDDALDAYTKRLESDAMNSIVLSPHERYKAKLGQMRSLAALAEWERLSELCSIEWRKSEPHMRREMSMIAAHAAWHMGHWEAMATYVDTVDSPEAPRSHTAAGAFLRAALYVKMDKFDLAKVHIERTRDLMATDFAALVGESYERAYTDMVRVQQLAELEDVLAYKKALQSTSRKDAASSEAQTHFIKQIWRDRLKGVQRNVEVWQSLFTVRQLVVPMHEDVDNWLKFSSLCRKSGRARQAERMLLQLLRYNPLALCAGDSGYGAGSGAPNVMLAYLKHIWLSGHRQDAFGRLKDMVLNELKPQQQQLSKGTSINSPMITPNSPTQQSAGALLNGTQSAAAAVNPAITAVVVSHTNGTPFNPKWVDRPRASLFARAYLRLGLWQWSLSENLEKPSSINEIMLSLRSATEMASSWSKAWHQWALFNVAVMTHYSHQSDTESALRHVAPAVQGFFRSVALGQASGDRTGNLQDILRLLTLWFNHGSYPEVEAALVEGFQLVSIDTWLVVVPQVIARIHTNNPTVRQLIHQLLVKVGRHHPQALMYPLLVATKSQSPSRRTAAYAVLEQIRLNNAALVEQAQLVSHELIRMAILWQEMWHEGLEEASRLYFGESNVEGMLNTLLPLHEMMDKNGPTTLKEIAFVQAYGKELTEAYEWLEKYKSSRKEAELHQAWDLYYHVFKRINKQLHSITTLELQYVAPALVRAQGMELAVPGTYMAGEPLVTIAAFAPQLQVISSKQRPRKLTIYGSNGAEYMFLLKGHEDLRQDERVMQLFGLVNNMLSNDRMTSERDLSIARYAVIPLSPNSGLIGWVPNCDTLHALIREYRDSRKIPLNWEHRLMLGLAPDYDHLMVIQKVEVFEHALDSTSGEDLHKVLWLKSQSSEIWLDRRTTYTRSTAVMSMVGYILGLGDRHPSNLMLDRYSGKLLHIDFGDCFEASMNREKFPEKIPFRLTRMMVKAMEVSGIEGNFRNTAENVMRVLRINKESVTAMLEAFVHDPLINWRLLNTTDAAAGTAMTATIDPSTIARADSDNKGAGGLDSTSGPLANQESGAIMPQPPRRETREKELRELRDAYAQYGDANEVLNSRAVEVMKRMSDKLLGRDFPLEGSMNSPSQENDTVASQVQRLIGQAISHENLCQSYIGWCPFW</sequence>
<feature type="domain" description="FATC" evidence="14">
    <location>
        <begin position="2586"/>
        <end position="2618"/>
    </location>
</feature>
<dbReference type="SMART" id="SM00146">
    <property type="entry name" value="PI3Kc"/>
    <property type="match status" value="1"/>
</dbReference>
<evidence type="ECO:0000256" key="5">
    <source>
        <dbReference type="ARBA" id="ARBA00022741"/>
    </source>
</evidence>
<dbReference type="SUPFAM" id="SSF47212">
    <property type="entry name" value="FKBP12-rapamycin-binding domain of FKBP-rapamycin-associated protein (FRAP)"/>
    <property type="match status" value="1"/>
</dbReference>
<dbReference type="GO" id="GO:0005737">
    <property type="term" value="C:cytoplasm"/>
    <property type="evidence" value="ECO:0007669"/>
    <property type="project" value="TreeGrafter"/>
</dbReference>
<dbReference type="EMBL" id="BEGY01000038">
    <property type="protein sequence ID" value="GAX78992.1"/>
    <property type="molecule type" value="Genomic_DNA"/>
</dbReference>
<comment type="catalytic activity">
    <reaction evidence="8">
        <text>L-threonyl-[protein] + ATP = O-phospho-L-threonyl-[protein] + ADP + H(+)</text>
        <dbReference type="Rhea" id="RHEA:46608"/>
        <dbReference type="Rhea" id="RHEA-COMP:11060"/>
        <dbReference type="Rhea" id="RHEA-COMP:11605"/>
        <dbReference type="ChEBI" id="CHEBI:15378"/>
        <dbReference type="ChEBI" id="CHEBI:30013"/>
        <dbReference type="ChEBI" id="CHEBI:30616"/>
        <dbReference type="ChEBI" id="CHEBI:61977"/>
        <dbReference type="ChEBI" id="CHEBI:456216"/>
        <dbReference type="EC" id="2.7.11.1"/>
    </reaction>
</comment>
<dbReference type="Gene3D" id="1.10.1070.11">
    <property type="entry name" value="Phosphatidylinositol 3-/4-kinase, catalytic domain"/>
    <property type="match status" value="1"/>
</dbReference>
<dbReference type="InterPro" id="IPR026683">
    <property type="entry name" value="TOR_cat"/>
</dbReference>
<dbReference type="PROSITE" id="PS51189">
    <property type="entry name" value="FAT"/>
    <property type="match status" value="1"/>
</dbReference>
<evidence type="ECO:0000256" key="7">
    <source>
        <dbReference type="ARBA" id="ARBA00022840"/>
    </source>
</evidence>
<dbReference type="InterPro" id="IPR036738">
    <property type="entry name" value="FRB_sf"/>
</dbReference>
<evidence type="ECO:0000256" key="10">
    <source>
        <dbReference type="PROSITE-ProRule" id="PRU00103"/>
    </source>
</evidence>
<evidence type="ECO:0000256" key="6">
    <source>
        <dbReference type="ARBA" id="ARBA00022777"/>
    </source>
</evidence>
<evidence type="ECO:0000256" key="3">
    <source>
        <dbReference type="ARBA" id="ARBA00022679"/>
    </source>
</evidence>
<feature type="region of interest" description="Disordered" evidence="11">
    <location>
        <begin position="738"/>
        <end position="777"/>
    </location>
</feature>
<comment type="similarity">
    <text evidence="1">Belongs to the PI3/PI4-kinase family.</text>
</comment>
<keyword evidence="5" id="KW-0547">Nucleotide-binding</keyword>
<evidence type="ECO:0000259" key="14">
    <source>
        <dbReference type="PROSITE" id="PS51190"/>
    </source>
</evidence>
<evidence type="ECO:0000259" key="13">
    <source>
        <dbReference type="PROSITE" id="PS51189"/>
    </source>
</evidence>
<evidence type="ECO:0000313" key="16">
    <source>
        <dbReference type="Proteomes" id="UP000232323"/>
    </source>
</evidence>
<reference evidence="15 16" key="1">
    <citation type="submission" date="2017-08" db="EMBL/GenBank/DDBJ databases">
        <title>Acidophilic green algal genome provides insights into adaptation to an acidic environment.</title>
        <authorList>
            <person name="Hirooka S."/>
            <person name="Hirose Y."/>
            <person name="Kanesaki Y."/>
            <person name="Higuchi S."/>
            <person name="Fujiwara T."/>
            <person name="Onuma R."/>
            <person name="Era A."/>
            <person name="Ohbayashi R."/>
            <person name="Uzuka A."/>
            <person name="Nozaki H."/>
            <person name="Yoshikawa H."/>
            <person name="Miyagishima S.Y."/>
        </authorList>
    </citation>
    <scope>NUCLEOTIDE SEQUENCE [LARGE SCALE GENOMIC DNA]</scope>
    <source>
        <strain evidence="15 16">NIES-2499</strain>
    </source>
</reference>
<dbReference type="InterPro" id="IPR016024">
    <property type="entry name" value="ARM-type_fold"/>
</dbReference>
<feature type="repeat" description="HEAT" evidence="10">
    <location>
        <begin position="810"/>
        <end position="849"/>
    </location>
</feature>
<dbReference type="InterPro" id="IPR050517">
    <property type="entry name" value="DDR_Repair_Kinase"/>
</dbReference>
<dbReference type="PANTHER" id="PTHR11139">
    <property type="entry name" value="ATAXIA TELANGIECTASIA MUTATED ATM -RELATED"/>
    <property type="match status" value="1"/>
</dbReference>
<dbReference type="GO" id="GO:0005524">
    <property type="term" value="F:ATP binding"/>
    <property type="evidence" value="ECO:0007669"/>
    <property type="project" value="UniProtKB-KW"/>
</dbReference>
<feature type="domain" description="FAT" evidence="13">
    <location>
        <begin position="1402"/>
        <end position="2024"/>
    </location>
</feature>
<evidence type="ECO:0000259" key="12">
    <source>
        <dbReference type="PROSITE" id="PS50290"/>
    </source>
</evidence>
<dbReference type="Pfam" id="PF23593">
    <property type="entry name" value="HEAT_ATR"/>
    <property type="match status" value="1"/>
</dbReference>
<dbReference type="PROSITE" id="PS00916">
    <property type="entry name" value="PI3_4_KINASE_2"/>
    <property type="match status" value="1"/>
</dbReference>
<dbReference type="GO" id="GO:0031929">
    <property type="term" value="P:TOR signaling"/>
    <property type="evidence" value="ECO:0007669"/>
    <property type="project" value="TreeGrafter"/>
</dbReference>
<dbReference type="InterPro" id="IPR024585">
    <property type="entry name" value="mTOR_dom"/>
</dbReference>
<evidence type="ECO:0000256" key="11">
    <source>
        <dbReference type="SAM" id="MobiDB-lite"/>
    </source>
</evidence>
<proteinExistence type="inferred from homology"/>
<dbReference type="InterPro" id="IPR003151">
    <property type="entry name" value="PIK-rel_kinase_FAT"/>
</dbReference>
<dbReference type="SMART" id="SM01343">
    <property type="entry name" value="FATC"/>
    <property type="match status" value="1"/>
</dbReference>
<dbReference type="InterPro" id="IPR018936">
    <property type="entry name" value="PI3/4_kinase_CS"/>
</dbReference>
<dbReference type="InterPro" id="IPR057564">
    <property type="entry name" value="HEAT_ATR"/>
</dbReference>
<feature type="region of interest" description="Disordered" evidence="11">
    <location>
        <begin position="2496"/>
        <end position="2533"/>
    </location>
</feature>
<dbReference type="Pfam" id="PF11865">
    <property type="entry name" value="mTOR_dom"/>
    <property type="match status" value="1"/>
</dbReference>
<evidence type="ECO:0000256" key="2">
    <source>
        <dbReference type="ARBA" id="ARBA00012513"/>
    </source>
</evidence>
<keyword evidence="16" id="KW-1185">Reference proteome</keyword>
<dbReference type="SMART" id="SM01345">
    <property type="entry name" value="Rapamycin_bind"/>
    <property type="match status" value="1"/>
</dbReference>
<feature type="domain" description="PI3K/PI4K catalytic" evidence="12">
    <location>
        <begin position="2199"/>
        <end position="2516"/>
    </location>
</feature>
<dbReference type="InterPro" id="IPR003152">
    <property type="entry name" value="FATC_dom"/>
</dbReference>
<evidence type="ECO:0000256" key="9">
    <source>
        <dbReference type="ARBA" id="ARBA00048679"/>
    </source>
</evidence>
<dbReference type="EC" id="2.7.11.1" evidence="2"/>
<dbReference type="Pfam" id="PF02259">
    <property type="entry name" value="FAT"/>
    <property type="match status" value="1"/>
</dbReference>
<dbReference type="STRING" id="1157962.A0A250X7X9"/>
<dbReference type="FunFam" id="1.10.1070.11:FF:000029">
    <property type="entry name" value="Serine/threonine-protein kinase TOR"/>
    <property type="match status" value="1"/>
</dbReference>
<keyword evidence="4" id="KW-0677">Repeat</keyword>
<dbReference type="SMART" id="SM01346">
    <property type="entry name" value="DUF3385"/>
    <property type="match status" value="1"/>
</dbReference>
<dbReference type="Pfam" id="PF00454">
    <property type="entry name" value="PI3_PI4_kinase"/>
    <property type="match status" value="1"/>
</dbReference>
<accession>A0A250X7X9</accession>
<comment type="caution">
    <text evidence="15">The sequence shown here is derived from an EMBL/GenBank/DDBJ whole genome shotgun (WGS) entry which is preliminary data.</text>
</comment>
<dbReference type="InterPro" id="IPR021133">
    <property type="entry name" value="HEAT_type_2"/>
</dbReference>
<dbReference type="InterPro" id="IPR011989">
    <property type="entry name" value="ARM-like"/>
</dbReference>
<evidence type="ECO:0000256" key="1">
    <source>
        <dbReference type="ARBA" id="ARBA00011031"/>
    </source>
</evidence>